<dbReference type="InterPro" id="IPR001330">
    <property type="entry name" value="Prenyltrans"/>
</dbReference>
<name>A0A1J4JBW1_9EUKA</name>
<evidence type="ECO:0000259" key="3">
    <source>
        <dbReference type="Pfam" id="PF00432"/>
    </source>
</evidence>
<organism evidence="4 5">
    <name type="scientific">Tritrichomonas foetus</name>
    <dbReference type="NCBI Taxonomy" id="1144522"/>
    <lineage>
        <taxon>Eukaryota</taxon>
        <taxon>Metamonada</taxon>
        <taxon>Parabasalia</taxon>
        <taxon>Tritrichomonadida</taxon>
        <taxon>Tritrichomonadidae</taxon>
        <taxon>Tritrichomonas</taxon>
    </lineage>
</organism>
<feature type="transmembrane region" description="Helical" evidence="2">
    <location>
        <begin position="838"/>
        <end position="860"/>
    </location>
</feature>
<feature type="domain" description="Prenyltransferase alpha-alpha toroid" evidence="3">
    <location>
        <begin position="8"/>
        <end position="89"/>
    </location>
</feature>
<dbReference type="GO" id="GO:0003824">
    <property type="term" value="F:catalytic activity"/>
    <property type="evidence" value="ECO:0007669"/>
    <property type="project" value="InterPro"/>
</dbReference>
<protein>
    <recommendedName>
        <fullName evidence="3">Prenyltransferase alpha-alpha toroid domain-containing protein</fullName>
    </recommendedName>
</protein>
<dbReference type="GeneID" id="94830135"/>
<sequence length="870" mass="96018">MGKEVSELTRFQHQSGGFYDNVREANARDTFHAIWISSIYGAFQYIDTQRCFRWFTTLRNRDGGAGLVPGSKSSVFATYCHFNLAAIISPDAIDVARIIEFLKSCYDEPSGLFRDSPESEPSIEATYYAYELLSRFRNAEITWLTSYNLQMYINDHLNDDHFEFDGVSLMKAQLWAGSIAKFVSLTVPYHRISEFIVNHLNQAIKDNKLDNEDAAAAARILKLFGDEAIPEQLSASFKSSGSLADLFYINQILVATGEVTKFFEVHVHSLSGDNHLIDFEKDGLTYGQIARPALAITALGRFINTMLQVNVTTHIGDEAPTTETLKIDYQTGLFNSQRISSINKLGQMQIDVVAWLATEFGTPVVITKSVVSRVSLPIDVTSEAWLSADEPIPVGGEIVPGVNFRVQLNGKLDDIIDKLEDTTAATFQVTDPAGAVLYHKFEDFKGQLEFTWQLPSLALPAGDLHVTVEIGDKVNGIHTHKEFTYKVSSTMAASGVEVPANLRLSDVLRVKMVPALIVNEAPVPFTNEKFFEGDLRDATGEAFYPQTASEAQRYTMRVKVGDVVVKTVEGEVSVDDQNKLSVEFESNVNENLDFATGFSIDFLFNAEGSEPVLLDLEKEIFVQVSSKVVVEAQPLVSGAVDYGSKITSEFRLKDEDSGNYLEAGRAYPVIAILRASDRTVLLEKKAKILSDKYKAKLTVTAAVESGNVIVAILIRKGDDLVPVQTAQGSPFESAVTVSGQIQFDAQVVEARKYVVVDFTTTYKGKALRGTAFMCRVVDAQGNAVAELPLAQMKKGSRLSWESGDAKGEYKLELRRLSATEGAPIFVKSISVESPILSIIHHLPVEGITLAVAFAIFVWSIRVRKQIQSTR</sequence>
<dbReference type="InterPro" id="IPR008930">
    <property type="entry name" value="Terpenoid_cyclase/PrenylTrfase"/>
</dbReference>
<dbReference type="RefSeq" id="XP_068348872.1">
    <property type="nucleotide sequence ID" value="XM_068495431.1"/>
</dbReference>
<evidence type="ECO:0000313" key="4">
    <source>
        <dbReference type="EMBL" id="OHS95735.1"/>
    </source>
</evidence>
<feature type="domain" description="Prenyltransferase alpha-alpha toroid" evidence="3">
    <location>
        <begin position="92"/>
        <end position="137"/>
    </location>
</feature>
<dbReference type="SMR" id="A0A1J4JBW1"/>
<dbReference type="SUPFAM" id="SSF48239">
    <property type="entry name" value="Terpenoid cyclases/Protein prenyltransferases"/>
    <property type="match status" value="1"/>
</dbReference>
<dbReference type="OrthoDB" id="10261757at2759"/>
<keyword evidence="2" id="KW-0472">Membrane</keyword>
<accession>A0A1J4JBW1</accession>
<dbReference type="Gene3D" id="1.50.10.20">
    <property type="match status" value="1"/>
</dbReference>
<proteinExistence type="predicted"/>
<dbReference type="Proteomes" id="UP000179807">
    <property type="component" value="Unassembled WGS sequence"/>
</dbReference>
<dbReference type="Pfam" id="PF00432">
    <property type="entry name" value="Prenyltrans"/>
    <property type="match status" value="2"/>
</dbReference>
<reference evidence="4" key="1">
    <citation type="submission" date="2016-10" db="EMBL/GenBank/DDBJ databases">
        <authorList>
            <person name="Benchimol M."/>
            <person name="Almeida L.G."/>
            <person name="Vasconcelos A.T."/>
            <person name="Perreira-Neves A."/>
            <person name="Rosa I.A."/>
            <person name="Tasca T."/>
            <person name="Bogo M.R."/>
            <person name="de Souza W."/>
        </authorList>
    </citation>
    <scope>NUCLEOTIDE SEQUENCE [LARGE SCALE GENOMIC DNA]</scope>
    <source>
        <strain evidence="4">K</strain>
    </source>
</reference>
<comment type="caution">
    <text evidence="4">The sequence shown here is derived from an EMBL/GenBank/DDBJ whole genome shotgun (WGS) entry which is preliminary data.</text>
</comment>
<gene>
    <name evidence="4" type="ORF">TRFO_10391</name>
</gene>
<keyword evidence="2" id="KW-0812">Transmembrane</keyword>
<dbReference type="EMBL" id="MLAK01001226">
    <property type="protein sequence ID" value="OHS95735.1"/>
    <property type="molecule type" value="Genomic_DNA"/>
</dbReference>
<keyword evidence="1" id="KW-0677">Repeat</keyword>
<evidence type="ECO:0000256" key="2">
    <source>
        <dbReference type="SAM" id="Phobius"/>
    </source>
</evidence>
<evidence type="ECO:0000313" key="5">
    <source>
        <dbReference type="Proteomes" id="UP000179807"/>
    </source>
</evidence>
<keyword evidence="5" id="KW-1185">Reference proteome</keyword>
<dbReference type="VEuPathDB" id="TrichDB:TRFO_10391"/>
<dbReference type="AlphaFoldDB" id="A0A1J4JBW1"/>
<keyword evidence="2" id="KW-1133">Transmembrane helix</keyword>
<evidence type="ECO:0000256" key="1">
    <source>
        <dbReference type="ARBA" id="ARBA00022737"/>
    </source>
</evidence>